<feature type="transmembrane region" description="Helical" evidence="6">
    <location>
        <begin position="162"/>
        <end position="181"/>
    </location>
</feature>
<dbReference type="Gene3D" id="3.40.50.2300">
    <property type="match status" value="1"/>
</dbReference>
<dbReference type="SUPFAM" id="SSF55874">
    <property type="entry name" value="ATPase domain of HSP90 chaperone/DNA topoisomerase II/histidine kinase"/>
    <property type="match status" value="1"/>
</dbReference>
<dbReference type="SMART" id="SM00387">
    <property type="entry name" value="HATPase_c"/>
    <property type="match status" value="1"/>
</dbReference>
<feature type="transmembrane region" description="Helical" evidence="6">
    <location>
        <begin position="79"/>
        <end position="102"/>
    </location>
</feature>
<evidence type="ECO:0000259" key="7">
    <source>
        <dbReference type="PROSITE" id="PS50109"/>
    </source>
</evidence>
<dbReference type="RefSeq" id="WP_182288425.1">
    <property type="nucleotide sequence ID" value="NZ_CP046268.1"/>
</dbReference>
<dbReference type="InterPro" id="IPR003594">
    <property type="entry name" value="HATPase_dom"/>
</dbReference>
<dbReference type="PANTHER" id="PTHR43547:SF2">
    <property type="entry name" value="HYBRID SIGNAL TRANSDUCTION HISTIDINE KINASE C"/>
    <property type="match status" value="1"/>
</dbReference>
<evidence type="ECO:0000313" key="10">
    <source>
        <dbReference type="Proteomes" id="UP000515264"/>
    </source>
</evidence>
<evidence type="ECO:0000256" key="5">
    <source>
        <dbReference type="PROSITE-ProRule" id="PRU00169"/>
    </source>
</evidence>
<dbReference type="SMART" id="SM00388">
    <property type="entry name" value="HisKA"/>
    <property type="match status" value="1"/>
</dbReference>
<dbReference type="InterPro" id="IPR011006">
    <property type="entry name" value="CheY-like_superfamily"/>
</dbReference>
<sequence length="842" mass="97307">MFESLIHHLIYPKALLLLSTAFFSLGWLIYFIRCSIQQSLGMLKTLYYPYVMYTFFITLWIMSNAYFHTEWLVDFGNSGAVFMAKAANIFSFLAFSSAFHFSCRLKSLNENHSIKYWQLALITISTIYAFYVNLTPGLTVVGVIVEAPSKFTIHFGSETPTFFFLLILFTFLTLFNTLGLSKSSDKLKRVKSTYMVIGIVIFMISTAVIHVFITTVFNDFSFTWLPPAFSIIELFLMGYAVIFHRFYSWKYLLHLSCSTLFALCVYIIPLWAFSQAFNILEYIPHLSAWCLLCGATFHYTWAKVAKWSSLLIYRDTETPVHKILSLSNDFQYSTQDAMYKLAQLLNLEKEQTILISDAQSNELYATYLIQDDSVLLLEEVKYHFNNTRNQRLNLIKEQMSKHNAAMILPLYDHHNTVSQLLFSPHKSNGSLYSNEEISALQKLFSKVQSYIRSEHHVKQAQAMAKSIAHEMRNPLSQILLHLENLDNIASHIDTASHFREEIQRGRDSIQHGNQMIDIILYEANQSIINNSNIEPYQISSLVDQAINIYAYESDDIKSKVHFYSDNDFIIKVNETLFGFIIFNLLKNSICYFNNHPDNKIEIRLETGDKQNKLLFKDYGPGIEPQIIQRIFDEFFTYQKKEGSGLGLSYCKRAMKLFGGQIECRSIYGNYTEFSLVFPYIEPLPSHTYSQNDFLQQLDLDLNESKTDHCNKISDNLTAVKILVTDDSQVQRSLVKLYLKKLGAEVYEAENGQQAIDVVSQKSIDIVFMDIQMPIMNGFEACRQIKAMYPNLPVIALSGESGEQEIRQITQTMDDRLLKPTTQKLLKEILEKWIKQNELIENF</sequence>
<dbReference type="CDD" id="cd17546">
    <property type="entry name" value="REC_hyHK_CKI1_RcsC-like"/>
    <property type="match status" value="1"/>
</dbReference>
<keyword evidence="9" id="KW-0808">Transferase</keyword>
<evidence type="ECO:0000256" key="4">
    <source>
        <dbReference type="ARBA" id="ARBA00022801"/>
    </source>
</evidence>
<dbReference type="Proteomes" id="UP000515264">
    <property type="component" value="Chromosome 1"/>
</dbReference>
<dbReference type="PROSITE" id="PS50109">
    <property type="entry name" value="HIS_KIN"/>
    <property type="match status" value="1"/>
</dbReference>
<keyword evidence="6" id="KW-0472">Membrane</keyword>
<evidence type="ECO:0000256" key="2">
    <source>
        <dbReference type="ARBA" id="ARBA00012438"/>
    </source>
</evidence>
<keyword evidence="6" id="KW-1133">Transmembrane helix</keyword>
<dbReference type="Gene3D" id="3.30.565.10">
    <property type="entry name" value="Histidine kinase-like ATPase, C-terminal domain"/>
    <property type="match status" value="1"/>
</dbReference>
<dbReference type="SUPFAM" id="SSF47384">
    <property type="entry name" value="Homodimeric domain of signal transducing histidine kinase"/>
    <property type="match status" value="1"/>
</dbReference>
<organism evidence="9 10">
    <name type="scientific">Vibrio spartinae</name>
    <dbReference type="NCBI Taxonomy" id="1918945"/>
    <lineage>
        <taxon>Bacteria</taxon>
        <taxon>Pseudomonadati</taxon>
        <taxon>Pseudomonadota</taxon>
        <taxon>Gammaproteobacteria</taxon>
        <taxon>Vibrionales</taxon>
        <taxon>Vibrionaceae</taxon>
        <taxon>Vibrio</taxon>
    </lineage>
</organism>
<dbReference type="Pfam" id="PF00072">
    <property type="entry name" value="Response_reg"/>
    <property type="match status" value="1"/>
</dbReference>
<dbReference type="PRINTS" id="PR00344">
    <property type="entry name" value="BCTRLSENSOR"/>
</dbReference>
<evidence type="ECO:0000256" key="6">
    <source>
        <dbReference type="SAM" id="Phobius"/>
    </source>
</evidence>
<dbReference type="InterPro" id="IPR005467">
    <property type="entry name" value="His_kinase_dom"/>
</dbReference>
<dbReference type="InterPro" id="IPR003661">
    <property type="entry name" value="HisK_dim/P_dom"/>
</dbReference>
<evidence type="ECO:0000313" key="9">
    <source>
        <dbReference type="EMBL" id="QMV14029.1"/>
    </source>
</evidence>
<dbReference type="InterPro" id="IPR001789">
    <property type="entry name" value="Sig_transdc_resp-reg_receiver"/>
</dbReference>
<dbReference type="EC" id="2.7.13.3" evidence="2"/>
<protein>
    <recommendedName>
        <fullName evidence="2">histidine kinase</fullName>
        <ecNumber evidence="2">2.7.13.3</ecNumber>
    </recommendedName>
</protein>
<dbReference type="PROSITE" id="PS50110">
    <property type="entry name" value="RESPONSE_REGULATORY"/>
    <property type="match status" value="1"/>
</dbReference>
<evidence type="ECO:0000256" key="1">
    <source>
        <dbReference type="ARBA" id="ARBA00000085"/>
    </source>
</evidence>
<dbReference type="Pfam" id="PF00512">
    <property type="entry name" value="HisKA"/>
    <property type="match status" value="1"/>
</dbReference>
<feature type="transmembrane region" description="Helical" evidence="6">
    <location>
        <begin position="14"/>
        <end position="34"/>
    </location>
</feature>
<name>A0ABX6QXQ8_9VIBR</name>
<proteinExistence type="predicted"/>
<dbReference type="InterPro" id="IPR036097">
    <property type="entry name" value="HisK_dim/P_sf"/>
</dbReference>
<feature type="transmembrane region" description="Helical" evidence="6">
    <location>
        <begin position="225"/>
        <end position="244"/>
    </location>
</feature>
<feature type="domain" description="Histidine kinase" evidence="7">
    <location>
        <begin position="466"/>
        <end position="681"/>
    </location>
</feature>
<reference evidence="9 10" key="1">
    <citation type="journal article" date="2020" name="J. Nat. Prod.">
        <title>Genomics-Metabolomics Profiling Disclosed Marine Vibrio spartinae 3.6 as a Producer of a New Branched Side Chain Prodigiosin.</title>
        <authorList>
            <person name="Vitale G.A."/>
            <person name="Sciarretta M."/>
            <person name="Palma Esposito F."/>
            <person name="January G.G."/>
            <person name="Giaccio M."/>
            <person name="Bunk B."/>
            <person name="Sproer C."/>
            <person name="Bajerski F."/>
            <person name="Power D."/>
            <person name="Festa C."/>
            <person name="Monti M.C."/>
            <person name="D'Auria M.V."/>
            <person name="de Pascale D."/>
        </authorList>
    </citation>
    <scope>NUCLEOTIDE SEQUENCE [LARGE SCALE GENOMIC DNA]</scope>
    <source>
        <strain evidence="9 10">3.6</strain>
    </source>
</reference>
<dbReference type="SUPFAM" id="SSF52172">
    <property type="entry name" value="CheY-like"/>
    <property type="match status" value="1"/>
</dbReference>
<dbReference type="InterPro" id="IPR004358">
    <property type="entry name" value="Sig_transdc_His_kin-like_C"/>
</dbReference>
<dbReference type="CDD" id="cd00082">
    <property type="entry name" value="HisKA"/>
    <property type="match status" value="1"/>
</dbReference>
<comment type="catalytic activity">
    <reaction evidence="1">
        <text>ATP + protein L-histidine = ADP + protein N-phospho-L-histidine.</text>
        <dbReference type="EC" id="2.7.13.3"/>
    </reaction>
</comment>
<dbReference type="SMART" id="SM00448">
    <property type="entry name" value="REC"/>
    <property type="match status" value="1"/>
</dbReference>
<keyword evidence="4" id="KW-0378">Hydrolase</keyword>
<feature type="domain" description="Response regulatory" evidence="8">
    <location>
        <begin position="720"/>
        <end position="833"/>
    </location>
</feature>
<keyword evidence="9" id="KW-0418">Kinase</keyword>
<gene>
    <name evidence="9" type="primary">luxN_2</name>
    <name evidence="9" type="ORF">Vspart_01277</name>
</gene>
<keyword evidence="3 5" id="KW-0597">Phosphoprotein</keyword>
<dbReference type="GO" id="GO:0004673">
    <property type="term" value="F:protein histidine kinase activity"/>
    <property type="evidence" value="ECO:0007669"/>
    <property type="project" value="UniProtKB-EC"/>
</dbReference>
<evidence type="ECO:0000256" key="3">
    <source>
        <dbReference type="ARBA" id="ARBA00022553"/>
    </source>
</evidence>
<feature type="transmembrane region" description="Helical" evidence="6">
    <location>
        <begin position="251"/>
        <end position="273"/>
    </location>
</feature>
<evidence type="ECO:0000259" key="8">
    <source>
        <dbReference type="PROSITE" id="PS50110"/>
    </source>
</evidence>
<feature type="modified residue" description="4-aspartylphosphate" evidence="5">
    <location>
        <position position="769"/>
    </location>
</feature>
<accession>A0ABX6QXQ8</accession>
<feature type="transmembrane region" description="Helical" evidence="6">
    <location>
        <begin position="46"/>
        <end position="67"/>
    </location>
</feature>
<dbReference type="Gene3D" id="1.10.287.130">
    <property type="match status" value="1"/>
</dbReference>
<keyword evidence="10" id="KW-1185">Reference proteome</keyword>
<dbReference type="EMBL" id="CP046268">
    <property type="protein sequence ID" value="QMV14029.1"/>
    <property type="molecule type" value="Genomic_DNA"/>
</dbReference>
<dbReference type="Pfam" id="PF02518">
    <property type="entry name" value="HATPase_c"/>
    <property type="match status" value="1"/>
</dbReference>
<feature type="transmembrane region" description="Helical" evidence="6">
    <location>
        <begin position="193"/>
        <end position="213"/>
    </location>
</feature>
<dbReference type="PANTHER" id="PTHR43547">
    <property type="entry name" value="TWO-COMPONENT HISTIDINE KINASE"/>
    <property type="match status" value="1"/>
</dbReference>
<dbReference type="InterPro" id="IPR036890">
    <property type="entry name" value="HATPase_C_sf"/>
</dbReference>
<keyword evidence="6" id="KW-0812">Transmembrane</keyword>